<dbReference type="Gene3D" id="3.30.56.10">
    <property type="match status" value="2"/>
</dbReference>
<proteinExistence type="predicted"/>
<dbReference type="FunFam" id="3.50.40.10:FF:000001">
    <property type="entry name" value="Phenylalanine--tRNA ligase beta subunit"/>
    <property type="match status" value="1"/>
</dbReference>
<dbReference type="SMART" id="SM00874">
    <property type="entry name" value="B5"/>
    <property type="match status" value="1"/>
</dbReference>
<keyword evidence="5" id="KW-0067">ATP-binding</keyword>
<organism evidence="10 11">
    <name type="scientific">Geodia barretti</name>
    <name type="common">Barrett's horny sponge</name>
    <dbReference type="NCBI Taxonomy" id="519541"/>
    <lineage>
        <taxon>Eukaryota</taxon>
        <taxon>Metazoa</taxon>
        <taxon>Porifera</taxon>
        <taxon>Demospongiae</taxon>
        <taxon>Heteroscleromorpha</taxon>
        <taxon>Tetractinellida</taxon>
        <taxon>Astrophorina</taxon>
        <taxon>Geodiidae</taxon>
        <taxon>Geodia</taxon>
    </lineage>
</organism>
<dbReference type="SMART" id="SM00873">
    <property type="entry name" value="B3_4"/>
    <property type="match status" value="1"/>
</dbReference>
<dbReference type="PROSITE" id="PS51483">
    <property type="entry name" value="B5"/>
    <property type="match status" value="1"/>
</dbReference>
<evidence type="ECO:0000256" key="6">
    <source>
        <dbReference type="ARBA" id="ARBA00022842"/>
    </source>
</evidence>
<evidence type="ECO:0000256" key="5">
    <source>
        <dbReference type="ARBA" id="ARBA00022840"/>
    </source>
</evidence>
<gene>
    <name evidence="10" type="ORF">GBAR_LOCUS27136</name>
</gene>
<dbReference type="SUPFAM" id="SSF56037">
    <property type="entry name" value="PheT/TilS domain"/>
    <property type="match status" value="1"/>
</dbReference>
<keyword evidence="7" id="KW-0648">Protein biosynthesis</keyword>
<keyword evidence="6" id="KW-0460">Magnesium</keyword>
<comment type="caution">
    <text evidence="10">The sequence shown here is derived from an EMBL/GenBank/DDBJ whole genome shotgun (WGS) entry which is preliminary data.</text>
</comment>
<dbReference type="Pfam" id="PF03484">
    <property type="entry name" value="B5"/>
    <property type="match status" value="1"/>
</dbReference>
<dbReference type="InterPro" id="IPR005146">
    <property type="entry name" value="B3/B4_tRNA-bd"/>
</dbReference>
<evidence type="ECO:0000256" key="7">
    <source>
        <dbReference type="ARBA" id="ARBA00022917"/>
    </source>
</evidence>
<dbReference type="SUPFAM" id="SSF46955">
    <property type="entry name" value="Putative DNA-binding domain"/>
    <property type="match status" value="2"/>
</dbReference>
<dbReference type="AlphaFoldDB" id="A0AA35XFX1"/>
<dbReference type="GO" id="GO:0003723">
    <property type="term" value="F:RNA binding"/>
    <property type="evidence" value="ECO:0007669"/>
    <property type="project" value="InterPro"/>
</dbReference>
<dbReference type="GO" id="GO:0005524">
    <property type="term" value="F:ATP binding"/>
    <property type="evidence" value="ECO:0007669"/>
    <property type="project" value="UniProtKB-KW"/>
</dbReference>
<dbReference type="Pfam" id="PF03483">
    <property type="entry name" value="B3_4"/>
    <property type="match status" value="1"/>
</dbReference>
<evidence type="ECO:0000256" key="2">
    <source>
        <dbReference type="ARBA" id="ARBA00022598"/>
    </source>
</evidence>
<evidence type="ECO:0000313" key="10">
    <source>
        <dbReference type="EMBL" id="CAI8049302.1"/>
    </source>
</evidence>
<dbReference type="GO" id="GO:0006432">
    <property type="term" value="P:phenylalanyl-tRNA aminoacylation"/>
    <property type="evidence" value="ECO:0007669"/>
    <property type="project" value="InterPro"/>
</dbReference>
<dbReference type="GO" id="GO:0009328">
    <property type="term" value="C:phenylalanine-tRNA ligase complex"/>
    <property type="evidence" value="ECO:0007669"/>
    <property type="project" value="TreeGrafter"/>
</dbReference>
<reference evidence="10" key="1">
    <citation type="submission" date="2023-03" db="EMBL/GenBank/DDBJ databases">
        <authorList>
            <person name="Steffen K."/>
            <person name="Cardenas P."/>
        </authorList>
    </citation>
    <scope>NUCLEOTIDE SEQUENCE</scope>
</reference>
<name>A0AA35XFX1_GEOBA</name>
<evidence type="ECO:0000259" key="9">
    <source>
        <dbReference type="PROSITE" id="PS51483"/>
    </source>
</evidence>
<feature type="domain" description="B5" evidence="9">
    <location>
        <begin position="256"/>
        <end position="350"/>
    </location>
</feature>
<evidence type="ECO:0000256" key="1">
    <source>
        <dbReference type="ARBA" id="ARBA00022490"/>
    </source>
</evidence>
<dbReference type="InterPro" id="IPR009061">
    <property type="entry name" value="DNA-bd_dom_put_sf"/>
</dbReference>
<dbReference type="PANTHER" id="PTHR10947:SF0">
    <property type="entry name" value="PHENYLALANINE--TRNA LIGASE BETA SUBUNIT"/>
    <property type="match status" value="1"/>
</dbReference>
<keyword evidence="8" id="KW-0030">Aminoacyl-tRNA synthetase</keyword>
<sequence length="372" mass="40732">MPLIEYIGDAVLDVEVTPNRPDCLSILGIAHEVAALTGAAVTEPDLSYPENDTPIESLAKVEIADPDLCLRYTASLIHGIEIGDSPSWMQDALTKAGLRPINNIVDITNYVMLEYGQPLHAFDFGKVRDNTIIVRSARPDEPLVTLDGATRPLQPPMLVIADTQDAIGLAGVMGGANTEIDDITTTVLLESANFHAINTRRTRLALRMDSEASYRFERGIRPELAPLALRRATQLMIQLAGGTASKGILDIYPDPTPMPSVQISRQRIRQVLGVDYTMQRVQQTLESLGLERDRAPESIMPTMDAFSVGGAPESDSVIWMKPPYWRSDITIEDDIVEELARIIGYESIPNNYDLHAHTTRTAAGAARPPGAR</sequence>
<dbReference type="PANTHER" id="PTHR10947">
    <property type="entry name" value="PHENYLALANYL-TRNA SYNTHETASE BETA CHAIN AND LEUCINE-RICH REPEAT-CONTAINING PROTEIN 47"/>
    <property type="match status" value="1"/>
</dbReference>
<accession>A0AA35XFX1</accession>
<dbReference type="InterPro" id="IPR045060">
    <property type="entry name" value="Phe-tRNA-ligase_IIc_bsu"/>
</dbReference>
<dbReference type="InterPro" id="IPR020825">
    <property type="entry name" value="Phe-tRNA_synthase-like_B3/B4"/>
</dbReference>
<keyword evidence="4" id="KW-0547">Nucleotide-binding</keyword>
<evidence type="ECO:0000313" key="11">
    <source>
        <dbReference type="Proteomes" id="UP001174909"/>
    </source>
</evidence>
<keyword evidence="11" id="KW-1185">Reference proteome</keyword>
<dbReference type="EMBL" id="CASHTH010003785">
    <property type="protein sequence ID" value="CAI8049302.1"/>
    <property type="molecule type" value="Genomic_DNA"/>
</dbReference>
<dbReference type="GO" id="GO:0000287">
    <property type="term" value="F:magnesium ion binding"/>
    <property type="evidence" value="ECO:0007669"/>
    <property type="project" value="InterPro"/>
</dbReference>
<dbReference type="Proteomes" id="UP001174909">
    <property type="component" value="Unassembled WGS sequence"/>
</dbReference>
<evidence type="ECO:0000256" key="4">
    <source>
        <dbReference type="ARBA" id="ARBA00022741"/>
    </source>
</evidence>
<dbReference type="InterPro" id="IPR005147">
    <property type="entry name" value="tRNA_synthase_B5-dom"/>
</dbReference>
<dbReference type="Gene3D" id="3.50.40.10">
    <property type="entry name" value="Phenylalanyl-trna Synthetase, Chain B, domain 3"/>
    <property type="match status" value="1"/>
</dbReference>
<keyword evidence="1" id="KW-0963">Cytoplasm</keyword>
<evidence type="ECO:0000256" key="8">
    <source>
        <dbReference type="ARBA" id="ARBA00023146"/>
    </source>
</evidence>
<keyword evidence="2 10" id="KW-0436">Ligase</keyword>
<dbReference type="GO" id="GO:0004826">
    <property type="term" value="F:phenylalanine-tRNA ligase activity"/>
    <property type="evidence" value="ECO:0007669"/>
    <property type="project" value="InterPro"/>
</dbReference>
<evidence type="ECO:0000256" key="3">
    <source>
        <dbReference type="ARBA" id="ARBA00022723"/>
    </source>
</evidence>
<protein>
    <submittedName>
        <fullName evidence="10">Phenylalanine--tRNA ligase beta subunit</fullName>
    </submittedName>
</protein>
<keyword evidence="3" id="KW-0479">Metal-binding</keyword>